<name>A0A3S4LY47_SALET</name>
<sequence>MLVGPGEFSLSFFYCYMDNSLISKRLRLHDSCVEGVKSERMMKARSGLNFLNQNVRLYSTFFSPYSMKTPGVTCGVSYGVLDIPVPQIVLYESCINPFISKGVAAGMSQHMRMWRYR</sequence>
<evidence type="ECO:0000313" key="2">
    <source>
        <dbReference type="Proteomes" id="UP000269208"/>
    </source>
</evidence>
<reference evidence="1 2" key="1">
    <citation type="submission" date="2018-12" db="EMBL/GenBank/DDBJ databases">
        <authorList>
            <consortium name="Pathogen Informatics"/>
        </authorList>
    </citation>
    <scope>NUCLEOTIDE SEQUENCE [LARGE SCALE GENOMIC DNA]</scope>
    <source>
        <strain evidence="1 2">NCTC6754</strain>
    </source>
</reference>
<protein>
    <submittedName>
        <fullName evidence="1">Uncharacterized protein</fullName>
    </submittedName>
</protein>
<proteinExistence type="predicted"/>
<organism evidence="1 2">
    <name type="scientific">Salmonella enterica I</name>
    <dbReference type="NCBI Taxonomy" id="59201"/>
    <lineage>
        <taxon>Bacteria</taxon>
        <taxon>Pseudomonadati</taxon>
        <taxon>Pseudomonadota</taxon>
        <taxon>Gammaproteobacteria</taxon>
        <taxon>Enterobacterales</taxon>
        <taxon>Enterobacteriaceae</taxon>
        <taxon>Salmonella</taxon>
    </lineage>
</organism>
<gene>
    <name evidence="1" type="ORF">NCTC6754_07426</name>
</gene>
<dbReference type="EMBL" id="LR134190">
    <property type="protein sequence ID" value="VEB62044.1"/>
    <property type="molecule type" value="Genomic_DNA"/>
</dbReference>
<accession>A0A3S4LY47</accession>
<evidence type="ECO:0000313" key="1">
    <source>
        <dbReference type="EMBL" id="VEB62044.1"/>
    </source>
</evidence>
<dbReference type="AlphaFoldDB" id="A0A3S4LY47"/>
<dbReference type="Proteomes" id="UP000269208">
    <property type="component" value="Chromosome"/>
</dbReference>